<sequence length="42" mass="4091">MAKTPNGNKAAPSATSKVPTKPANTTGKVATPAKSAPGKKGK</sequence>
<evidence type="ECO:0000256" key="1">
    <source>
        <dbReference type="SAM" id="MobiDB-lite"/>
    </source>
</evidence>
<name>A0A839UJU2_9GAMM</name>
<proteinExistence type="predicted"/>
<organism evidence="2 3">
    <name type="scientific">Simiduia aestuariiviva</name>
    <dbReference type="NCBI Taxonomy" id="1510459"/>
    <lineage>
        <taxon>Bacteria</taxon>
        <taxon>Pseudomonadati</taxon>
        <taxon>Pseudomonadota</taxon>
        <taxon>Gammaproteobacteria</taxon>
        <taxon>Cellvibrionales</taxon>
        <taxon>Cellvibrionaceae</taxon>
        <taxon>Simiduia</taxon>
    </lineage>
</organism>
<dbReference type="RefSeq" id="WP_281368169.1">
    <property type="nucleotide sequence ID" value="NZ_JACHXZ010000001.1"/>
</dbReference>
<protein>
    <submittedName>
        <fullName evidence="2">Uncharacterized protein</fullName>
    </submittedName>
</protein>
<evidence type="ECO:0000313" key="3">
    <source>
        <dbReference type="Proteomes" id="UP000559987"/>
    </source>
</evidence>
<comment type="caution">
    <text evidence="2">The sequence shown here is derived from an EMBL/GenBank/DDBJ whole genome shotgun (WGS) entry which is preliminary data.</text>
</comment>
<dbReference type="Proteomes" id="UP000559987">
    <property type="component" value="Unassembled WGS sequence"/>
</dbReference>
<evidence type="ECO:0000313" key="2">
    <source>
        <dbReference type="EMBL" id="MBB3166879.1"/>
    </source>
</evidence>
<accession>A0A839UJU2</accession>
<gene>
    <name evidence="2" type="ORF">FHS30_000055</name>
</gene>
<feature type="compositionally biased region" description="Polar residues" evidence="1">
    <location>
        <begin position="13"/>
        <end position="28"/>
    </location>
</feature>
<dbReference type="EMBL" id="JACHXZ010000001">
    <property type="protein sequence ID" value="MBB3166879.1"/>
    <property type="molecule type" value="Genomic_DNA"/>
</dbReference>
<reference evidence="2 3" key="1">
    <citation type="submission" date="2020-08" db="EMBL/GenBank/DDBJ databases">
        <title>Genomic Encyclopedia of Type Strains, Phase III (KMG-III): the genomes of soil and plant-associated and newly described type strains.</title>
        <authorList>
            <person name="Whitman W."/>
        </authorList>
    </citation>
    <scope>NUCLEOTIDE SEQUENCE [LARGE SCALE GENOMIC DNA]</scope>
    <source>
        <strain evidence="2 3">CECT 8571</strain>
    </source>
</reference>
<dbReference type="AlphaFoldDB" id="A0A839UJU2"/>
<feature type="region of interest" description="Disordered" evidence="1">
    <location>
        <begin position="1"/>
        <end position="42"/>
    </location>
</feature>
<keyword evidence="3" id="KW-1185">Reference proteome</keyword>